<dbReference type="GO" id="GO:0046872">
    <property type="term" value="F:metal ion binding"/>
    <property type="evidence" value="ECO:0007669"/>
    <property type="project" value="UniProtKB-KW"/>
</dbReference>
<dbReference type="Proteomes" id="UP000033109">
    <property type="component" value="Chromosome"/>
</dbReference>
<keyword evidence="9" id="KW-0443">Lipid metabolism</keyword>
<sequence length="325" mass="37619">MFKEEERKEVMAYVEPIIREKIDTFLTPIDTIWQPSDLLPDTSHDTFHSDLKELQQGAEGLPYDLLVVLIGDTITEEALPTYSSWLSLVRGVGSYREGGWMKWVRHWSAEENRHGDLLNKYLYLCGRINTRMVEVSTQYLIADGFDLQTDHDPYRNFIYTSFQELATNVSHRRVGSLAKKHGEMRLSRMCGMIASDEMRHAKAYKYFFSKIIEIDPNGALVALEDMMRKKIVMPAHFLRELGGKTGKAFVHFSDAAQRLGVYTAADYVAIFKDLLKEWRLESLKHLSDEAERSRDYLFNLADRLTKVADRIKAPSLEYQFSWING</sequence>
<evidence type="ECO:0000256" key="5">
    <source>
        <dbReference type="ARBA" id="ARBA00022723"/>
    </source>
</evidence>
<dbReference type="OrthoDB" id="9772881at2"/>
<feature type="binding site" evidence="11">
    <location>
        <position position="197"/>
    </location>
    <ligand>
        <name>Fe cation</name>
        <dbReference type="ChEBI" id="CHEBI:24875"/>
        <label>1</label>
    </ligand>
</feature>
<keyword evidence="7" id="KW-0560">Oxidoreductase</keyword>
<organism evidence="12 13">
    <name type="scientific">Pontibacter korlensis</name>
    <dbReference type="NCBI Taxonomy" id="400092"/>
    <lineage>
        <taxon>Bacteria</taxon>
        <taxon>Pseudomonadati</taxon>
        <taxon>Bacteroidota</taxon>
        <taxon>Cytophagia</taxon>
        <taxon>Cytophagales</taxon>
        <taxon>Hymenobacteraceae</taxon>
        <taxon>Pontibacter</taxon>
    </lineage>
</organism>
<feature type="binding site" evidence="11">
    <location>
        <position position="76"/>
    </location>
    <ligand>
        <name>Fe cation</name>
        <dbReference type="ChEBI" id="CHEBI:24875"/>
        <label>1</label>
    </ligand>
</feature>
<dbReference type="GO" id="GO:0006633">
    <property type="term" value="P:fatty acid biosynthetic process"/>
    <property type="evidence" value="ECO:0007669"/>
    <property type="project" value="UniProtKB-KW"/>
</dbReference>
<feature type="binding site" evidence="11">
    <location>
        <position position="164"/>
    </location>
    <ligand>
        <name>Fe cation</name>
        <dbReference type="ChEBI" id="CHEBI:24875"/>
        <label>2</label>
    </ligand>
</feature>
<keyword evidence="13" id="KW-1185">Reference proteome</keyword>
<evidence type="ECO:0000256" key="6">
    <source>
        <dbReference type="ARBA" id="ARBA00022832"/>
    </source>
</evidence>
<feature type="binding site" evidence="11">
    <location>
        <position position="114"/>
    </location>
    <ligand>
        <name>Fe cation</name>
        <dbReference type="ChEBI" id="CHEBI:24875"/>
        <label>1</label>
    </ligand>
</feature>
<evidence type="ECO:0000256" key="9">
    <source>
        <dbReference type="ARBA" id="ARBA00023098"/>
    </source>
</evidence>
<feature type="binding site" evidence="11">
    <location>
        <position position="200"/>
    </location>
    <ligand>
        <name>Fe cation</name>
        <dbReference type="ChEBI" id="CHEBI:24875"/>
        <label>2</label>
    </ligand>
</feature>
<dbReference type="InterPro" id="IPR012348">
    <property type="entry name" value="RNR-like"/>
</dbReference>
<comment type="subunit">
    <text evidence="3">Homodimer.</text>
</comment>
<comment type="similarity">
    <text evidence="2">Belongs to the fatty acid desaturase type 2 family.</text>
</comment>
<keyword evidence="10" id="KW-0275">Fatty acid biosynthesis</keyword>
<evidence type="ECO:0000256" key="3">
    <source>
        <dbReference type="ARBA" id="ARBA00011738"/>
    </source>
</evidence>
<evidence type="ECO:0000256" key="7">
    <source>
        <dbReference type="ARBA" id="ARBA00023002"/>
    </source>
</evidence>
<evidence type="ECO:0000256" key="4">
    <source>
        <dbReference type="ARBA" id="ARBA00022516"/>
    </source>
</evidence>
<evidence type="ECO:0000313" key="12">
    <source>
        <dbReference type="EMBL" id="AKD02313.1"/>
    </source>
</evidence>
<keyword evidence="5 11" id="KW-0479">Metal-binding</keyword>
<keyword evidence="6" id="KW-0276">Fatty acid metabolism</keyword>
<dbReference type="EMBL" id="CP009621">
    <property type="protein sequence ID" value="AKD02313.1"/>
    <property type="molecule type" value="Genomic_DNA"/>
</dbReference>
<gene>
    <name evidence="12" type="ORF">PKOR_03165</name>
</gene>
<dbReference type="HOGENOM" id="CLU_034505_0_0_10"/>
<proteinExistence type="inferred from homology"/>
<evidence type="ECO:0000256" key="10">
    <source>
        <dbReference type="ARBA" id="ARBA00023160"/>
    </source>
</evidence>
<dbReference type="CDD" id="cd01050">
    <property type="entry name" value="Acyl_ACP_Desat"/>
    <property type="match status" value="1"/>
</dbReference>
<feature type="binding site" evidence="11">
    <location>
        <position position="111"/>
    </location>
    <ligand>
        <name>Fe cation</name>
        <dbReference type="ChEBI" id="CHEBI:24875"/>
        <label>1</label>
    </ligand>
</feature>
<dbReference type="SUPFAM" id="SSF47240">
    <property type="entry name" value="Ferritin-like"/>
    <property type="match status" value="1"/>
</dbReference>
<evidence type="ECO:0000256" key="11">
    <source>
        <dbReference type="PIRSR" id="PIRSR000346-1"/>
    </source>
</evidence>
<comment type="cofactor">
    <cofactor evidence="11">
        <name>Fe cation</name>
        <dbReference type="ChEBI" id="CHEBI:24875"/>
    </cofactor>
    <text evidence="11">Binds 2 iron ions per subunit.</text>
</comment>
<dbReference type="STRING" id="400092.PKOR_03165"/>
<dbReference type="AlphaFoldDB" id="A0A0E3ZC80"/>
<dbReference type="InterPro" id="IPR005067">
    <property type="entry name" value="Fatty_acid_desaturase-2"/>
</dbReference>
<reference evidence="12 13" key="1">
    <citation type="journal article" date="2015" name="Sci. Rep.">
        <title>Unraveling adaptation of Pontibacter korlensis to radiation and infertility in desert through complete genome and comparative transcriptomic analysis.</title>
        <authorList>
            <person name="Dai J."/>
            <person name="Dai W."/>
            <person name="Qiu C."/>
            <person name="Yang Z."/>
            <person name="Zhang Y."/>
            <person name="Zhou M."/>
            <person name="Zhang L."/>
            <person name="Fang C."/>
            <person name="Gao Q."/>
            <person name="Yang Q."/>
            <person name="Li X."/>
            <person name="Wang Z."/>
            <person name="Wang Z."/>
            <person name="Jia Z."/>
            <person name="Chen X."/>
        </authorList>
    </citation>
    <scope>NUCLEOTIDE SEQUENCE [LARGE SCALE GENOMIC DNA]</scope>
    <source>
        <strain evidence="12 13">X14-1T</strain>
    </source>
</reference>
<protein>
    <submittedName>
        <fullName evidence="12">Fatty acid desaturase</fullName>
    </submittedName>
</protein>
<dbReference type="Gene3D" id="1.10.620.20">
    <property type="entry name" value="Ribonucleotide Reductase, subunit A"/>
    <property type="match status" value="1"/>
</dbReference>
<evidence type="ECO:0000256" key="2">
    <source>
        <dbReference type="ARBA" id="ARBA00008749"/>
    </source>
</evidence>
<dbReference type="PANTHER" id="PTHR31155:SF9">
    <property type="entry name" value="STEAROYL-[ACYL-CARRIER-PROTEIN] 9-DESATURASE 7, CHLOROPLASTIC"/>
    <property type="match status" value="1"/>
</dbReference>
<accession>A0A0E3ZC80</accession>
<dbReference type="RefSeq" id="WP_046309091.1">
    <property type="nucleotide sequence ID" value="NZ_CBCSCY010000037.1"/>
</dbReference>
<evidence type="ECO:0000256" key="1">
    <source>
        <dbReference type="ARBA" id="ARBA00001954"/>
    </source>
</evidence>
<dbReference type="PIRSF" id="PIRSF000346">
    <property type="entry name" value="Dlt9_acylACP_des"/>
    <property type="match status" value="1"/>
</dbReference>
<comment type="cofactor">
    <cofactor evidence="1">
        <name>Fe(2+)</name>
        <dbReference type="ChEBI" id="CHEBI:29033"/>
    </cofactor>
</comment>
<feature type="binding site" evidence="11">
    <location>
        <position position="111"/>
    </location>
    <ligand>
        <name>Fe cation</name>
        <dbReference type="ChEBI" id="CHEBI:24875"/>
        <label>2</label>
    </ligand>
</feature>
<dbReference type="PATRIC" id="fig|400092.3.peg.716"/>
<keyword evidence="4" id="KW-0444">Lipid biosynthesis</keyword>
<dbReference type="PANTHER" id="PTHR31155">
    <property type="entry name" value="ACYL- ACYL-CARRIER-PROTEIN DESATURASE-RELATED"/>
    <property type="match status" value="1"/>
</dbReference>
<evidence type="ECO:0000256" key="8">
    <source>
        <dbReference type="ARBA" id="ARBA00023004"/>
    </source>
</evidence>
<evidence type="ECO:0000313" key="13">
    <source>
        <dbReference type="Proteomes" id="UP000033109"/>
    </source>
</evidence>
<name>A0A0E3ZC80_9BACT</name>
<feature type="binding site" evidence="11">
    <location>
        <position position="197"/>
    </location>
    <ligand>
        <name>Fe cation</name>
        <dbReference type="ChEBI" id="CHEBI:24875"/>
        <label>2</label>
    </ligand>
</feature>
<dbReference type="InterPro" id="IPR009078">
    <property type="entry name" value="Ferritin-like_SF"/>
</dbReference>
<keyword evidence="8 11" id="KW-0408">Iron</keyword>
<dbReference type="KEGG" id="pko:PKOR_03165"/>
<dbReference type="GO" id="GO:0045300">
    <property type="term" value="F:stearoyl-[ACP] desaturase activity"/>
    <property type="evidence" value="ECO:0007669"/>
    <property type="project" value="InterPro"/>
</dbReference>
<dbReference type="Pfam" id="PF03405">
    <property type="entry name" value="FA_desaturase_2"/>
    <property type="match status" value="1"/>
</dbReference>